<gene>
    <name evidence="1" type="ORF">ALO43_200049</name>
</gene>
<reference evidence="1 2" key="1">
    <citation type="submission" date="2015-09" db="EMBL/GenBank/DDBJ databases">
        <title>Genome announcement of multiple Pseudomonas syringae strains.</title>
        <authorList>
            <person name="Thakur S."/>
            <person name="Wang P.W."/>
            <person name="Gong Y."/>
            <person name="Weir B.S."/>
            <person name="Guttman D.S."/>
        </authorList>
    </citation>
    <scope>NUCLEOTIDE SEQUENCE [LARGE SCALE GENOMIC DNA]</scope>
    <source>
        <strain evidence="1 2">ICMP9151</strain>
    </source>
</reference>
<protein>
    <submittedName>
        <fullName evidence="1">Uncharacterized protein</fullName>
    </submittedName>
</protein>
<name>A0AA40TW17_9PSED</name>
<evidence type="ECO:0000313" key="1">
    <source>
        <dbReference type="EMBL" id="KPZ04959.1"/>
    </source>
</evidence>
<dbReference type="AlphaFoldDB" id="A0AA40TW17"/>
<proteinExistence type="predicted"/>
<dbReference type="Proteomes" id="UP000050523">
    <property type="component" value="Unassembled WGS sequence"/>
</dbReference>
<accession>A0AA40TW17</accession>
<evidence type="ECO:0000313" key="2">
    <source>
        <dbReference type="Proteomes" id="UP000050523"/>
    </source>
</evidence>
<dbReference type="EMBL" id="LJRO01000101">
    <property type="protein sequence ID" value="KPZ04959.1"/>
    <property type="molecule type" value="Genomic_DNA"/>
</dbReference>
<sequence>MGTYIDANQILRKYETVQRAEICLKTAAFQRYVPFLTLKRATLGSQYKRIAAFETNPVFELY</sequence>
<comment type="caution">
    <text evidence="1">The sequence shown here is derived from an EMBL/GenBank/DDBJ whole genome shotgun (WGS) entry which is preliminary data.</text>
</comment>
<organism evidence="1 2">
    <name type="scientific">Pseudomonas tremae</name>
    <dbReference type="NCBI Taxonomy" id="200454"/>
    <lineage>
        <taxon>Bacteria</taxon>
        <taxon>Pseudomonadati</taxon>
        <taxon>Pseudomonadota</taxon>
        <taxon>Gammaproteobacteria</taxon>
        <taxon>Pseudomonadales</taxon>
        <taxon>Pseudomonadaceae</taxon>
        <taxon>Pseudomonas</taxon>
    </lineage>
</organism>